<keyword evidence="3" id="KW-0175">Coiled coil</keyword>
<dbReference type="InterPro" id="IPR044398">
    <property type="entry name" value="Globin-sensor_dom"/>
</dbReference>
<keyword evidence="1 2" id="KW-0807">Transducer</keyword>
<reference evidence="5 6" key="1">
    <citation type="submission" date="2017-04" db="EMBL/GenBank/DDBJ databases">
        <authorList>
            <person name="Afonso C.L."/>
            <person name="Miller P.J."/>
            <person name="Scott M.A."/>
            <person name="Spackman E."/>
            <person name="Goraichik I."/>
            <person name="Dimitrov K.M."/>
            <person name="Suarez D.L."/>
            <person name="Swayne D.E."/>
        </authorList>
    </citation>
    <scope>NUCLEOTIDE SEQUENCE [LARGE SCALE GENOMIC DNA]</scope>
    <source>
        <strain evidence="5 6">N3/975</strain>
    </source>
</reference>
<dbReference type="Pfam" id="PF00015">
    <property type="entry name" value="MCPsignal"/>
    <property type="match status" value="1"/>
</dbReference>
<dbReference type="InterPro" id="IPR004089">
    <property type="entry name" value="MCPsignal_dom"/>
</dbReference>
<dbReference type="CDD" id="cd01068">
    <property type="entry name" value="globin_sensor"/>
    <property type="match status" value="1"/>
</dbReference>
<dbReference type="GO" id="GO:0007165">
    <property type="term" value="P:signal transduction"/>
    <property type="evidence" value="ECO:0007669"/>
    <property type="project" value="UniProtKB-KW"/>
</dbReference>
<dbReference type="SUPFAM" id="SSF46458">
    <property type="entry name" value="Globin-like"/>
    <property type="match status" value="1"/>
</dbReference>
<evidence type="ECO:0000313" key="6">
    <source>
        <dbReference type="Proteomes" id="UP000192940"/>
    </source>
</evidence>
<dbReference type="SMART" id="SM00283">
    <property type="entry name" value="MA"/>
    <property type="match status" value="1"/>
</dbReference>
<dbReference type="GO" id="GO:0020037">
    <property type="term" value="F:heme binding"/>
    <property type="evidence" value="ECO:0007669"/>
    <property type="project" value="InterPro"/>
</dbReference>
<dbReference type="GO" id="GO:0016020">
    <property type="term" value="C:membrane"/>
    <property type="evidence" value="ECO:0007669"/>
    <property type="project" value="InterPro"/>
</dbReference>
<evidence type="ECO:0000256" key="2">
    <source>
        <dbReference type="PROSITE-ProRule" id="PRU00284"/>
    </source>
</evidence>
<protein>
    <submittedName>
        <fullName evidence="5">Heam-based aerotactic trancducer</fullName>
    </submittedName>
</protein>
<dbReference type="AlphaFoldDB" id="A0A1X7GEY6"/>
<dbReference type="STRING" id="1313296.SAMN05661091_0483"/>
<dbReference type="GO" id="GO:0019825">
    <property type="term" value="F:oxygen binding"/>
    <property type="evidence" value="ECO:0007669"/>
    <property type="project" value="InterPro"/>
</dbReference>
<accession>A0A1X7GEY6</accession>
<sequence length="446" mass="50488">MKSPFSFLKKSGEVTVKTLDSASTVEPMYDSDIEDRFIYLENVGELNDQMRMIGLTEADLALLRKIRPVMEQHMDAITDAFYQSVLDIDKLREIIVQHSTIDRLKRTLRDHLLEIFKGEVDEAYISKRLRIAQIHKLVGLEPKWYLSAFQNLQNELIRVIYHETEHEEERLNVVQTVTKLLSLEQQLVLDAYEKENMKEKQQQYELVKNELKRNISIFVEELADLNQNVNEAVEKLITSGGEVSDTFQRTTETALGSISFAKAGEERISGLAVRINQIDESTQEMQLAVQELNESSRQISMIVDSVQEIASQIKLLSLNATIEAARAGEHGRGFAVVAAEVSRLSEDTRSTVIHISDFVNRSRELTYRVVESIKHVQSLTHQGREQSAETSSLFSDILKSVQASTDEMITAEKEMRILTMTIGGIGQATAEAASSADKFKSEAEKM</sequence>
<dbReference type="InterPro" id="IPR009050">
    <property type="entry name" value="Globin-like_sf"/>
</dbReference>
<organism evidence="5 6">
    <name type="scientific">Paenibacillus uliginis N3/975</name>
    <dbReference type="NCBI Taxonomy" id="1313296"/>
    <lineage>
        <taxon>Bacteria</taxon>
        <taxon>Bacillati</taxon>
        <taxon>Bacillota</taxon>
        <taxon>Bacilli</taxon>
        <taxon>Bacillales</taxon>
        <taxon>Paenibacillaceae</taxon>
        <taxon>Paenibacillus</taxon>
    </lineage>
</organism>
<dbReference type="PANTHER" id="PTHR32089">
    <property type="entry name" value="METHYL-ACCEPTING CHEMOTAXIS PROTEIN MCPB"/>
    <property type="match status" value="1"/>
</dbReference>
<dbReference type="InterPro" id="IPR039379">
    <property type="entry name" value="Protoglobin_sensor_dom"/>
</dbReference>
<feature type="coiled-coil region" evidence="3">
    <location>
        <begin position="194"/>
        <end position="235"/>
    </location>
</feature>
<dbReference type="InterPro" id="IPR012292">
    <property type="entry name" value="Globin/Proto"/>
</dbReference>
<dbReference type="SUPFAM" id="SSF58104">
    <property type="entry name" value="Methyl-accepting chemotaxis protein (MCP) signaling domain"/>
    <property type="match status" value="1"/>
</dbReference>
<dbReference type="PANTHER" id="PTHR32089:SF112">
    <property type="entry name" value="LYSOZYME-LIKE PROTEIN-RELATED"/>
    <property type="match status" value="1"/>
</dbReference>
<gene>
    <name evidence="5" type="ORF">SAMN05661091_0483</name>
</gene>
<dbReference type="Pfam" id="PF11563">
    <property type="entry name" value="Protoglobin"/>
    <property type="match status" value="1"/>
</dbReference>
<dbReference type="Proteomes" id="UP000192940">
    <property type="component" value="Chromosome I"/>
</dbReference>
<keyword evidence="6" id="KW-1185">Reference proteome</keyword>
<name>A0A1X7GEY6_9BACL</name>
<evidence type="ECO:0000313" key="5">
    <source>
        <dbReference type="EMBL" id="SMF68809.1"/>
    </source>
</evidence>
<evidence type="ECO:0000256" key="3">
    <source>
        <dbReference type="SAM" id="Coils"/>
    </source>
</evidence>
<dbReference type="Gene3D" id="1.10.287.950">
    <property type="entry name" value="Methyl-accepting chemotaxis protein"/>
    <property type="match status" value="1"/>
</dbReference>
<dbReference type="Gene3D" id="1.10.490.10">
    <property type="entry name" value="Globins"/>
    <property type="match status" value="1"/>
</dbReference>
<dbReference type="PROSITE" id="PS50111">
    <property type="entry name" value="CHEMOTAXIS_TRANSDUC_2"/>
    <property type="match status" value="1"/>
</dbReference>
<proteinExistence type="predicted"/>
<feature type="domain" description="Methyl-accepting transducer" evidence="4">
    <location>
        <begin position="227"/>
        <end position="446"/>
    </location>
</feature>
<dbReference type="EMBL" id="LT840184">
    <property type="protein sequence ID" value="SMF68809.1"/>
    <property type="molecule type" value="Genomic_DNA"/>
</dbReference>
<evidence type="ECO:0000259" key="4">
    <source>
        <dbReference type="PROSITE" id="PS50111"/>
    </source>
</evidence>
<evidence type="ECO:0000256" key="1">
    <source>
        <dbReference type="ARBA" id="ARBA00023224"/>
    </source>
</evidence>